<dbReference type="OrthoDB" id="2835040at2"/>
<protein>
    <recommendedName>
        <fullName evidence="3">Dephospho-CoA kinase</fullName>
    </recommendedName>
</protein>
<keyword evidence="2" id="KW-1185">Reference proteome</keyword>
<evidence type="ECO:0000313" key="2">
    <source>
        <dbReference type="Proteomes" id="UP000250369"/>
    </source>
</evidence>
<name>A0A329MCE2_9BACL</name>
<dbReference type="Gene3D" id="3.40.50.300">
    <property type="entry name" value="P-loop containing nucleotide triphosphate hydrolases"/>
    <property type="match status" value="1"/>
</dbReference>
<organism evidence="1 2">
    <name type="scientific">Paenibacillus contaminans</name>
    <dbReference type="NCBI Taxonomy" id="450362"/>
    <lineage>
        <taxon>Bacteria</taxon>
        <taxon>Bacillati</taxon>
        <taxon>Bacillota</taxon>
        <taxon>Bacilli</taxon>
        <taxon>Bacillales</taxon>
        <taxon>Paenibacillaceae</taxon>
        <taxon>Paenibacillus</taxon>
    </lineage>
</organism>
<evidence type="ECO:0008006" key="3">
    <source>
        <dbReference type="Google" id="ProtNLM"/>
    </source>
</evidence>
<dbReference type="InterPro" id="IPR027417">
    <property type="entry name" value="P-loop_NTPase"/>
</dbReference>
<gene>
    <name evidence="1" type="ORF">DQG23_26930</name>
</gene>
<dbReference type="RefSeq" id="WP_113034121.1">
    <property type="nucleotide sequence ID" value="NZ_QMFB01000018.1"/>
</dbReference>
<sequence length="204" mass="23469">MDRMIYWIGGSACSGKSTLANMYAEKHGLALYSCDEHFDNHLRNISIVEHHAMNKVRTMDPNEAFYTRDVQEQLSVYIRCFIEDFAFVLKDIADGPATPLVVEGNQLLPSLVAPHLKQHHKAIWIIPAERFQREHYSKRAWIQEVLQKTENPAAAFHNWMLRDARFAGFVAQEAADLNLQVLHVDGSKSLLENYAFLEKHFDSK</sequence>
<accession>A0A329MCE2</accession>
<dbReference type="EMBL" id="QMFB01000018">
    <property type="protein sequence ID" value="RAV17755.1"/>
    <property type="molecule type" value="Genomic_DNA"/>
</dbReference>
<dbReference type="Proteomes" id="UP000250369">
    <property type="component" value="Unassembled WGS sequence"/>
</dbReference>
<dbReference type="SUPFAM" id="SSF52540">
    <property type="entry name" value="P-loop containing nucleoside triphosphate hydrolases"/>
    <property type="match status" value="1"/>
</dbReference>
<comment type="caution">
    <text evidence="1">The sequence shown here is derived from an EMBL/GenBank/DDBJ whole genome shotgun (WGS) entry which is preliminary data.</text>
</comment>
<dbReference type="CDD" id="cd02019">
    <property type="entry name" value="NK"/>
    <property type="match status" value="1"/>
</dbReference>
<dbReference type="AlphaFoldDB" id="A0A329MCE2"/>
<reference evidence="1 2" key="1">
    <citation type="journal article" date="2009" name="Int. J. Syst. Evol. Microbiol.">
        <title>Paenibacillus contaminans sp. nov., isolated from a contaminated laboratory plate.</title>
        <authorList>
            <person name="Chou J.H."/>
            <person name="Lee J.H."/>
            <person name="Lin M.C."/>
            <person name="Chang P.S."/>
            <person name="Arun A.B."/>
            <person name="Young C.C."/>
            <person name="Chen W.M."/>
        </authorList>
    </citation>
    <scope>NUCLEOTIDE SEQUENCE [LARGE SCALE GENOMIC DNA]</scope>
    <source>
        <strain evidence="1 2">CKOBP-6</strain>
    </source>
</reference>
<evidence type="ECO:0000313" key="1">
    <source>
        <dbReference type="EMBL" id="RAV17755.1"/>
    </source>
</evidence>
<proteinExistence type="predicted"/>